<feature type="region of interest" description="Disordered" evidence="1">
    <location>
        <begin position="132"/>
        <end position="160"/>
    </location>
</feature>
<proteinExistence type="predicted"/>
<keyword evidence="2" id="KW-0732">Signal</keyword>
<dbReference type="EMBL" id="JASDAP010000024">
    <property type="protein sequence ID" value="KAK1881370.1"/>
    <property type="molecule type" value="Genomic_DNA"/>
</dbReference>
<evidence type="ECO:0000313" key="4">
    <source>
        <dbReference type="Proteomes" id="UP001228049"/>
    </source>
</evidence>
<dbReference type="InterPro" id="IPR029033">
    <property type="entry name" value="His_PPase_superfam"/>
</dbReference>
<reference evidence="3" key="1">
    <citation type="submission" date="2023-04" db="EMBL/GenBank/DDBJ databases">
        <title>Chromosome-level genome of Chaenocephalus aceratus.</title>
        <authorList>
            <person name="Park H."/>
        </authorList>
    </citation>
    <scope>NUCLEOTIDE SEQUENCE</scope>
    <source>
        <strain evidence="3">DE</strain>
        <tissue evidence="3">Muscle</tissue>
    </source>
</reference>
<sequence length="160" mass="16104">MSPCSLPAHRALLSAVCLLLPPLSLSLSLSLPEVPHIARFFGTKTRYEEVNRALLLDPLWVNRSVLRPPPGESCSPVHLTALIRHGSRFPTVKNIQRIRRLSELVAAAGGGATGGGTAGGGATGGGTAGGGATGGTTGGGTGTGCGRSELGELVHGGHGR</sequence>
<keyword evidence="4" id="KW-1185">Reference proteome</keyword>
<dbReference type="Gene3D" id="3.40.50.1240">
    <property type="entry name" value="Phosphoglycerate mutase-like"/>
    <property type="match status" value="1"/>
</dbReference>
<dbReference type="SUPFAM" id="SSF53254">
    <property type="entry name" value="Phosphoglycerate mutase-like"/>
    <property type="match status" value="1"/>
</dbReference>
<comment type="caution">
    <text evidence="3">The sequence shown here is derived from an EMBL/GenBank/DDBJ whole genome shotgun (WGS) entry which is preliminary data.</text>
</comment>
<dbReference type="AlphaFoldDB" id="A0AAD9BCQ2"/>
<evidence type="ECO:0000256" key="2">
    <source>
        <dbReference type="SAM" id="SignalP"/>
    </source>
</evidence>
<feature type="compositionally biased region" description="Gly residues" evidence="1">
    <location>
        <begin position="132"/>
        <end position="145"/>
    </location>
</feature>
<name>A0AAD9BCQ2_DISEL</name>
<gene>
    <name evidence="3" type="ORF">KUDE01_024536</name>
</gene>
<dbReference type="Proteomes" id="UP001228049">
    <property type="component" value="Unassembled WGS sequence"/>
</dbReference>
<feature type="signal peptide" evidence="2">
    <location>
        <begin position="1"/>
        <end position="26"/>
    </location>
</feature>
<evidence type="ECO:0000313" key="3">
    <source>
        <dbReference type="EMBL" id="KAK1881370.1"/>
    </source>
</evidence>
<accession>A0AAD9BCQ2</accession>
<feature type="chain" id="PRO_5042091110" evidence="2">
    <location>
        <begin position="27"/>
        <end position="160"/>
    </location>
</feature>
<protein>
    <submittedName>
        <fullName evidence="3">Multiple inositol polyphosphate phosphatase 1</fullName>
    </submittedName>
</protein>
<evidence type="ECO:0000256" key="1">
    <source>
        <dbReference type="SAM" id="MobiDB-lite"/>
    </source>
</evidence>
<organism evidence="3 4">
    <name type="scientific">Dissostichus eleginoides</name>
    <name type="common">Patagonian toothfish</name>
    <name type="synonym">Dissostichus amissus</name>
    <dbReference type="NCBI Taxonomy" id="100907"/>
    <lineage>
        <taxon>Eukaryota</taxon>
        <taxon>Metazoa</taxon>
        <taxon>Chordata</taxon>
        <taxon>Craniata</taxon>
        <taxon>Vertebrata</taxon>
        <taxon>Euteleostomi</taxon>
        <taxon>Actinopterygii</taxon>
        <taxon>Neopterygii</taxon>
        <taxon>Teleostei</taxon>
        <taxon>Neoteleostei</taxon>
        <taxon>Acanthomorphata</taxon>
        <taxon>Eupercaria</taxon>
        <taxon>Perciformes</taxon>
        <taxon>Notothenioidei</taxon>
        <taxon>Nototheniidae</taxon>
        <taxon>Dissostichus</taxon>
    </lineage>
</organism>